<reference evidence="1" key="1">
    <citation type="submission" date="2024-02" db="EMBL/GenBank/DDBJ databases">
        <title>FIRST GENOME SEQUENCES OF Leishmania (Viannia) shawi, Leishmania (Viannia) lindenbergi AND Leishmania (Viannia) utingensis.</title>
        <authorList>
            <person name="Resadore F."/>
            <person name="Custodio M.G.F."/>
            <person name="Boite M.C."/>
            <person name="Cupolillo E."/>
            <person name="Ferreira G.E.M."/>
        </authorList>
    </citation>
    <scope>NUCLEOTIDE SEQUENCE</scope>
    <source>
        <strain evidence="1">MHOM/BR/2013/18 LTA MLF</strain>
    </source>
</reference>
<dbReference type="Proteomes" id="UP001500493">
    <property type="component" value="Unassembled WGS sequence"/>
</dbReference>
<gene>
    <name evidence="1" type="ORF">Q4I32_000421</name>
</gene>
<dbReference type="EMBL" id="JBAMZJ010000001">
    <property type="protein sequence ID" value="KAL0531908.1"/>
    <property type="molecule type" value="Genomic_DNA"/>
</dbReference>
<dbReference type="AlphaFoldDB" id="A0AAW3CBQ8"/>
<evidence type="ECO:0000313" key="1">
    <source>
        <dbReference type="EMBL" id="KAL0531908.1"/>
    </source>
</evidence>
<comment type="caution">
    <text evidence="1">The sequence shown here is derived from an EMBL/GenBank/DDBJ whole genome shotgun (WGS) entry which is preliminary data.</text>
</comment>
<organism evidence="1 2">
    <name type="scientific">Leishmania shawi</name>
    <dbReference type="NCBI Taxonomy" id="5680"/>
    <lineage>
        <taxon>Eukaryota</taxon>
        <taxon>Discoba</taxon>
        <taxon>Euglenozoa</taxon>
        <taxon>Kinetoplastea</taxon>
        <taxon>Metakinetoplastina</taxon>
        <taxon>Trypanosomatida</taxon>
        <taxon>Trypanosomatidae</taxon>
        <taxon>Leishmaniinae</taxon>
        <taxon>Leishmania</taxon>
        <taxon>Leishmania guyanensis species complex</taxon>
    </lineage>
</organism>
<evidence type="ECO:0000313" key="2">
    <source>
        <dbReference type="Proteomes" id="UP001500493"/>
    </source>
</evidence>
<accession>A0AAW3CBQ8</accession>
<sequence length="175" mass="18829">MRIRTLVCGSQRKYRMPTLQLPSPPLSRLLPLGDWEGGGGGGSRSALSARAISCSPPCTPGRLRQADELFVVMRGGLPLPRATFDGVFPGLFVCWSPLPAASDVSAPFLHVRCVLPLAALLPLFLHPCTALPPIPPPPVTPAPTFVLCHRILSWPLPRMRTTLPAKLALAHMCTM</sequence>
<name>A0AAW3CBQ8_9TRYP</name>
<protein>
    <submittedName>
        <fullName evidence="1">Uncharacterized protein</fullName>
    </submittedName>
</protein>
<proteinExistence type="predicted"/>